<evidence type="ECO:0000313" key="1">
    <source>
        <dbReference type="EMBL" id="MDY0746360.1"/>
    </source>
</evidence>
<comment type="caution">
    <text evidence="1">The sequence shown here is derived from an EMBL/GenBank/DDBJ whole genome shotgun (WGS) entry which is preliminary data.</text>
</comment>
<accession>A0ABU5DJ94</accession>
<name>A0ABU5DJ94_9BURK</name>
<dbReference type="RefSeq" id="WP_320424264.1">
    <property type="nucleotide sequence ID" value="NZ_JAXCLA010000005.1"/>
</dbReference>
<gene>
    <name evidence="1" type="ORF">SNE35_17745</name>
</gene>
<evidence type="ECO:0000313" key="2">
    <source>
        <dbReference type="Proteomes" id="UP001285263"/>
    </source>
</evidence>
<sequence>MHQSSDRWSRRRLLASTTAGALTLTYGRLAAGAARPAPRLIGGLVSSVSEPGSAVAQRACHLLTPQIDTDIDWMPWTRALVTAQEGNVLLFPLMRTPEREADWRWLAPLLVDRFVLVLAPGAQAHGPLRVGALRGSFIGERLAALGYLQVEFTSSEAVNARKLGLGRIDAWATMQRVALAPPHLASLPAGFTLHPLALRPLSMWLVASRDVAMAGLPHPGHPALAGRESPAELPYRQLVTPARS</sequence>
<dbReference type="SUPFAM" id="SSF53850">
    <property type="entry name" value="Periplasmic binding protein-like II"/>
    <property type="match status" value="1"/>
</dbReference>
<dbReference type="EMBL" id="JAXCLA010000005">
    <property type="protein sequence ID" value="MDY0746360.1"/>
    <property type="molecule type" value="Genomic_DNA"/>
</dbReference>
<dbReference type="PROSITE" id="PS51318">
    <property type="entry name" value="TAT"/>
    <property type="match status" value="1"/>
</dbReference>
<reference evidence="1 2" key="1">
    <citation type="submission" date="2023-11" db="EMBL/GenBank/DDBJ databases">
        <title>Paucibacter sp. nov., isolated from fresh soil in Korea.</title>
        <authorList>
            <person name="Le N.T.T."/>
        </authorList>
    </citation>
    <scope>NUCLEOTIDE SEQUENCE [LARGE SCALE GENOMIC DNA]</scope>
    <source>
        <strain evidence="1 2">R3-3</strain>
    </source>
</reference>
<dbReference type="Proteomes" id="UP001285263">
    <property type="component" value="Unassembled WGS sequence"/>
</dbReference>
<protein>
    <recommendedName>
        <fullName evidence="3">Solute-binding protein family 3/N-terminal domain-containing protein</fullName>
    </recommendedName>
</protein>
<dbReference type="InterPro" id="IPR006311">
    <property type="entry name" value="TAT_signal"/>
</dbReference>
<evidence type="ECO:0008006" key="3">
    <source>
        <dbReference type="Google" id="ProtNLM"/>
    </source>
</evidence>
<organism evidence="1 2">
    <name type="scientific">Roseateles agri</name>
    <dbReference type="NCBI Taxonomy" id="3098619"/>
    <lineage>
        <taxon>Bacteria</taxon>
        <taxon>Pseudomonadati</taxon>
        <taxon>Pseudomonadota</taxon>
        <taxon>Betaproteobacteria</taxon>
        <taxon>Burkholderiales</taxon>
        <taxon>Sphaerotilaceae</taxon>
        <taxon>Roseateles</taxon>
    </lineage>
</organism>
<keyword evidence="2" id="KW-1185">Reference proteome</keyword>
<proteinExistence type="predicted"/>